<evidence type="ECO:0000313" key="2">
    <source>
        <dbReference type="EMBL" id="MBP0492863.1"/>
    </source>
</evidence>
<dbReference type="AlphaFoldDB" id="A0A940MWA9"/>
<feature type="region of interest" description="Disordered" evidence="1">
    <location>
        <begin position="81"/>
        <end position="100"/>
    </location>
</feature>
<gene>
    <name evidence="2" type="ORF">J5Y10_08740</name>
</gene>
<protein>
    <submittedName>
        <fullName evidence="2">Uncharacterized protein</fullName>
    </submittedName>
</protein>
<dbReference type="RefSeq" id="WP_209372724.1">
    <property type="nucleotide sequence ID" value="NZ_JAGIZA010000004.1"/>
</dbReference>
<dbReference type="EMBL" id="JAGIZA010000004">
    <property type="protein sequence ID" value="MBP0492863.1"/>
    <property type="molecule type" value="Genomic_DNA"/>
</dbReference>
<organism evidence="2 3">
    <name type="scientific">Roseomonas indoligenes</name>
    <dbReference type="NCBI Taxonomy" id="2820811"/>
    <lineage>
        <taxon>Bacteria</taxon>
        <taxon>Pseudomonadati</taxon>
        <taxon>Pseudomonadota</taxon>
        <taxon>Alphaproteobacteria</taxon>
        <taxon>Acetobacterales</taxon>
        <taxon>Roseomonadaceae</taxon>
        <taxon>Roseomonas</taxon>
    </lineage>
</organism>
<evidence type="ECO:0000313" key="3">
    <source>
        <dbReference type="Proteomes" id="UP000677537"/>
    </source>
</evidence>
<name>A0A940MWA9_9PROT</name>
<accession>A0A940MWA9</accession>
<proteinExistence type="predicted"/>
<evidence type="ECO:0000256" key="1">
    <source>
        <dbReference type="SAM" id="MobiDB-lite"/>
    </source>
</evidence>
<dbReference type="Proteomes" id="UP000677537">
    <property type="component" value="Unassembled WGS sequence"/>
</dbReference>
<keyword evidence="3" id="KW-1185">Reference proteome</keyword>
<comment type="caution">
    <text evidence="2">The sequence shown here is derived from an EMBL/GenBank/DDBJ whole genome shotgun (WGS) entry which is preliminary data.</text>
</comment>
<feature type="compositionally biased region" description="Basic residues" evidence="1">
    <location>
        <begin position="89"/>
        <end position="100"/>
    </location>
</feature>
<reference evidence="2" key="1">
    <citation type="submission" date="2021-03" db="EMBL/GenBank/DDBJ databases">
        <authorList>
            <person name="So Y."/>
        </authorList>
    </citation>
    <scope>NUCLEOTIDE SEQUENCE</scope>
    <source>
        <strain evidence="2">SG15</strain>
    </source>
</reference>
<sequence length="100" mass="11516">MRMDLQLRLQRLGNRVRRMKAAALAFMISRASLTLAEQSCLAEDLDRVPRNRAERRRFAASGAARRGGGIDSPLLSLHRRIERDQQRQIQRRAAGRHVWA</sequence>